<proteinExistence type="predicted"/>
<protein>
    <submittedName>
        <fullName evidence="2">Uncharacterized protein</fullName>
    </submittedName>
</protein>
<keyword evidence="3" id="KW-1185">Reference proteome</keyword>
<dbReference type="AlphaFoldDB" id="A0AAV7UXB6"/>
<comment type="caution">
    <text evidence="2">The sequence shown here is derived from an EMBL/GenBank/DDBJ whole genome shotgun (WGS) entry which is preliminary data.</text>
</comment>
<feature type="region of interest" description="Disordered" evidence="1">
    <location>
        <begin position="1"/>
        <end position="21"/>
    </location>
</feature>
<gene>
    <name evidence="2" type="ORF">NDU88_002325</name>
</gene>
<evidence type="ECO:0000256" key="1">
    <source>
        <dbReference type="SAM" id="MobiDB-lite"/>
    </source>
</evidence>
<dbReference type="EMBL" id="JANPWB010000004">
    <property type="protein sequence ID" value="KAJ1193019.1"/>
    <property type="molecule type" value="Genomic_DNA"/>
</dbReference>
<reference evidence="2" key="1">
    <citation type="journal article" date="2022" name="bioRxiv">
        <title>Sequencing and chromosome-scale assembly of the giantPleurodeles waltlgenome.</title>
        <authorList>
            <person name="Brown T."/>
            <person name="Elewa A."/>
            <person name="Iarovenko S."/>
            <person name="Subramanian E."/>
            <person name="Araus A.J."/>
            <person name="Petzold A."/>
            <person name="Susuki M."/>
            <person name="Suzuki K.-i.T."/>
            <person name="Hayashi T."/>
            <person name="Toyoda A."/>
            <person name="Oliveira C."/>
            <person name="Osipova E."/>
            <person name="Leigh N.D."/>
            <person name="Simon A."/>
            <person name="Yun M.H."/>
        </authorList>
    </citation>
    <scope>NUCLEOTIDE SEQUENCE</scope>
    <source>
        <strain evidence="2">20211129_DDA</strain>
        <tissue evidence="2">Liver</tissue>
    </source>
</reference>
<evidence type="ECO:0000313" key="2">
    <source>
        <dbReference type="EMBL" id="KAJ1193019.1"/>
    </source>
</evidence>
<organism evidence="2 3">
    <name type="scientific">Pleurodeles waltl</name>
    <name type="common">Iberian ribbed newt</name>
    <dbReference type="NCBI Taxonomy" id="8319"/>
    <lineage>
        <taxon>Eukaryota</taxon>
        <taxon>Metazoa</taxon>
        <taxon>Chordata</taxon>
        <taxon>Craniata</taxon>
        <taxon>Vertebrata</taxon>
        <taxon>Euteleostomi</taxon>
        <taxon>Amphibia</taxon>
        <taxon>Batrachia</taxon>
        <taxon>Caudata</taxon>
        <taxon>Salamandroidea</taxon>
        <taxon>Salamandridae</taxon>
        <taxon>Pleurodelinae</taxon>
        <taxon>Pleurodeles</taxon>
    </lineage>
</organism>
<evidence type="ECO:0000313" key="3">
    <source>
        <dbReference type="Proteomes" id="UP001066276"/>
    </source>
</evidence>
<accession>A0AAV7UXB6</accession>
<name>A0AAV7UXB6_PLEWA</name>
<dbReference type="Proteomes" id="UP001066276">
    <property type="component" value="Chromosome 2_2"/>
</dbReference>
<sequence length="177" mass="18617">MRLGGEVGKRGTQGPQAAPRPGWAASVWPWCTHSAAVTDTAALTLPLSVAFTATAMTATAADALVRVYSGALVSTSAPSRSLRLTQCVHLSTSPPAAAAARSSRLSYHSHFALPFAGAFTLTGYECGNDALARFRAPSLQRCLVVLIRPFPSRRITWNGIWLVVCASAANVVLARLP</sequence>